<dbReference type="Proteomes" id="UP001056374">
    <property type="component" value="Chromosome"/>
</dbReference>
<dbReference type="InterPro" id="IPR012341">
    <property type="entry name" value="6hp_glycosidase-like_sf"/>
</dbReference>
<evidence type="ECO:0000256" key="3">
    <source>
        <dbReference type="ARBA" id="ARBA00022801"/>
    </source>
</evidence>
<feature type="region of interest" description="Disordered" evidence="4">
    <location>
        <begin position="172"/>
        <end position="206"/>
    </location>
</feature>
<dbReference type="Pfam" id="PF17389">
    <property type="entry name" value="Bac_rhamnosid6H"/>
    <property type="match status" value="1"/>
</dbReference>
<dbReference type="InterPro" id="IPR035396">
    <property type="entry name" value="Bac_rhamnosid6H"/>
</dbReference>
<evidence type="ECO:0000259" key="6">
    <source>
        <dbReference type="Pfam" id="PF17390"/>
    </source>
</evidence>
<reference evidence="7" key="1">
    <citation type="submission" date="2022-06" db="EMBL/GenBank/DDBJ databases">
        <title>Complete genome sequence of soil microorganisms Streptomyces sp. Qhu-M197 isolated from Alpine meadows habitats on the Tibetan Plateau.</title>
        <authorList>
            <person name="Zhang B."/>
            <person name="Xiang X."/>
            <person name="Fan J."/>
        </authorList>
    </citation>
    <scope>NUCLEOTIDE SEQUENCE</scope>
    <source>
        <strain evidence="7">Qhu-M197</strain>
    </source>
</reference>
<dbReference type="EC" id="3.2.1.40" evidence="2"/>
<sequence>MTTQGRVQRGVPGPGRLLPHGQGSRLPADQQRHPLAFGLVPDRARAQVFAGPGAGIEARGNHLDTGALGTSVLCQEGRADLAHAIATQRTYPGWGCWHDNGADTMWEMWPPDSRSRDHYFQGTVAQWLYENVAGLRPGDVGYARFSVRPDPWIGVDWARTSIRTVRGRGEPWVSPGRRMERPSGSTCRRRWAPSRKSTCPRPAATR</sequence>
<evidence type="ECO:0000256" key="1">
    <source>
        <dbReference type="ARBA" id="ARBA00001445"/>
    </source>
</evidence>
<dbReference type="PANTHER" id="PTHR33307:SF6">
    <property type="entry name" value="ALPHA-RHAMNOSIDASE (EUROFUNG)-RELATED"/>
    <property type="match status" value="1"/>
</dbReference>
<dbReference type="Gene3D" id="1.50.10.10">
    <property type="match status" value="1"/>
</dbReference>
<proteinExistence type="predicted"/>
<dbReference type="SUPFAM" id="SSF48208">
    <property type="entry name" value="Six-hairpin glycosidases"/>
    <property type="match status" value="1"/>
</dbReference>
<comment type="catalytic activity">
    <reaction evidence="1">
        <text>Hydrolysis of terminal non-reducing alpha-L-rhamnose residues in alpha-L-rhamnosides.</text>
        <dbReference type="EC" id="3.2.1.40"/>
    </reaction>
</comment>
<name>A0ABY4ZKU6_9ACTN</name>
<accession>A0ABY4ZKU6</accession>
<evidence type="ECO:0000256" key="4">
    <source>
        <dbReference type="SAM" id="MobiDB-lite"/>
    </source>
</evidence>
<dbReference type="PANTHER" id="PTHR33307">
    <property type="entry name" value="ALPHA-RHAMNOSIDASE (EUROFUNG)"/>
    <property type="match status" value="1"/>
</dbReference>
<evidence type="ECO:0000256" key="2">
    <source>
        <dbReference type="ARBA" id="ARBA00012652"/>
    </source>
</evidence>
<protein>
    <recommendedName>
        <fullName evidence="2">alpha-L-rhamnosidase</fullName>
        <ecNumber evidence="2">3.2.1.40</ecNumber>
    </recommendedName>
</protein>
<dbReference type="InterPro" id="IPR016007">
    <property type="entry name" value="Alpha_rhamnosid"/>
</dbReference>
<feature type="compositionally biased region" description="Low complexity" evidence="4">
    <location>
        <begin position="1"/>
        <end position="16"/>
    </location>
</feature>
<dbReference type="Pfam" id="PF17390">
    <property type="entry name" value="Bac_rhamnosid_C"/>
    <property type="match status" value="1"/>
</dbReference>
<feature type="domain" description="Alpha-L-rhamnosidase C-terminal" evidence="6">
    <location>
        <begin position="134"/>
        <end position="168"/>
    </location>
</feature>
<organism evidence="7 8">
    <name type="scientific">Streptomyces phaeoluteigriseus</name>
    <dbReference type="NCBI Taxonomy" id="114686"/>
    <lineage>
        <taxon>Bacteria</taxon>
        <taxon>Bacillati</taxon>
        <taxon>Actinomycetota</taxon>
        <taxon>Actinomycetes</taxon>
        <taxon>Kitasatosporales</taxon>
        <taxon>Streptomycetaceae</taxon>
        <taxon>Streptomyces</taxon>
        <taxon>Streptomyces aurantiacus group</taxon>
    </lineage>
</organism>
<gene>
    <name evidence="7" type="ORF">NFX46_18275</name>
</gene>
<dbReference type="InterPro" id="IPR035398">
    <property type="entry name" value="Bac_rhamnosid_C"/>
</dbReference>
<dbReference type="InterPro" id="IPR008928">
    <property type="entry name" value="6-hairpin_glycosidase_sf"/>
</dbReference>
<dbReference type="RefSeq" id="WP_252556573.1">
    <property type="nucleotide sequence ID" value="NZ_CP099468.1"/>
</dbReference>
<feature type="region of interest" description="Disordered" evidence="4">
    <location>
        <begin position="1"/>
        <end position="28"/>
    </location>
</feature>
<dbReference type="EMBL" id="CP099468">
    <property type="protein sequence ID" value="USQ89616.1"/>
    <property type="molecule type" value="Genomic_DNA"/>
</dbReference>
<evidence type="ECO:0000259" key="5">
    <source>
        <dbReference type="Pfam" id="PF17389"/>
    </source>
</evidence>
<evidence type="ECO:0000313" key="8">
    <source>
        <dbReference type="Proteomes" id="UP001056374"/>
    </source>
</evidence>
<keyword evidence="3" id="KW-0378">Hydrolase</keyword>
<feature type="domain" description="Alpha-L-rhamnosidase six-hairpin glycosidase" evidence="5">
    <location>
        <begin position="32"/>
        <end position="132"/>
    </location>
</feature>
<evidence type="ECO:0000313" key="7">
    <source>
        <dbReference type="EMBL" id="USQ89616.1"/>
    </source>
</evidence>
<keyword evidence="8" id="KW-1185">Reference proteome</keyword>